<dbReference type="Gene3D" id="1.50.10.10">
    <property type="match status" value="1"/>
</dbReference>
<evidence type="ECO:0000256" key="11">
    <source>
        <dbReference type="ARBA" id="ARBA00060615"/>
    </source>
</evidence>
<comment type="caution">
    <text evidence="14">The sequence shown here is derived from an EMBL/GenBank/DDBJ whole genome shotgun (WGS) entry which is preliminary data.</text>
</comment>
<evidence type="ECO:0000256" key="4">
    <source>
        <dbReference type="ARBA" id="ARBA00019905"/>
    </source>
</evidence>
<keyword evidence="15" id="KW-1185">Reference proteome</keyword>
<evidence type="ECO:0000313" key="14">
    <source>
        <dbReference type="EMBL" id="NYG57334.1"/>
    </source>
</evidence>
<proteinExistence type="inferred from homology"/>
<keyword evidence="6" id="KW-0119">Carbohydrate metabolism</keyword>
<comment type="cofactor">
    <cofactor evidence="10">
        <name>phosphate</name>
        <dbReference type="ChEBI" id="CHEBI:43474"/>
    </cofactor>
</comment>
<feature type="domain" description="GH15-like" evidence="12">
    <location>
        <begin position="219"/>
        <end position="584"/>
    </location>
</feature>
<evidence type="ECO:0000256" key="3">
    <source>
        <dbReference type="ARBA" id="ARBA00012757"/>
    </source>
</evidence>
<keyword evidence="5" id="KW-0378">Hydrolase</keyword>
<evidence type="ECO:0000256" key="7">
    <source>
        <dbReference type="ARBA" id="ARBA00023295"/>
    </source>
</evidence>
<dbReference type="InterPro" id="IPR045582">
    <property type="entry name" value="Trehalase-like_N"/>
</dbReference>
<dbReference type="FunFam" id="1.50.10.10:FF:000005">
    <property type="entry name" value="Glycosyl hydrolase, glucoamylase"/>
    <property type="match status" value="1"/>
</dbReference>
<evidence type="ECO:0000259" key="13">
    <source>
        <dbReference type="Pfam" id="PF19291"/>
    </source>
</evidence>
<protein>
    <recommendedName>
        <fullName evidence="4">Trehalase</fullName>
        <ecNumber evidence="3">3.2.1.28</ecNumber>
    </recommendedName>
    <alternativeName>
        <fullName evidence="8">Alpha,alpha-trehalase</fullName>
    </alternativeName>
    <alternativeName>
        <fullName evidence="9">Alpha,alpha-trehalose glucohydrolase</fullName>
    </alternativeName>
</protein>
<feature type="domain" description="Trehalase-like N-terminal" evidence="13">
    <location>
        <begin position="4"/>
        <end position="162"/>
    </location>
</feature>
<keyword evidence="7" id="KW-0326">Glycosidase</keyword>
<comment type="similarity">
    <text evidence="2">Belongs to the glycosyl hydrolase 15 family.</text>
</comment>
<dbReference type="EMBL" id="JACCAA010000001">
    <property type="protein sequence ID" value="NYG57334.1"/>
    <property type="molecule type" value="Genomic_DNA"/>
</dbReference>
<dbReference type="Pfam" id="PF00723">
    <property type="entry name" value="Glyco_hydro_15"/>
    <property type="match status" value="1"/>
</dbReference>
<evidence type="ECO:0000256" key="10">
    <source>
        <dbReference type="ARBA" id="ARBA00053030"/>
    </source>
</evidence>
<dbReference type="InterPro" id="IPR011613">
    <property type="entry name" value="GH15-like"/>
</dbReference>
<evidence type="ECO:0000256" key="2">
    <source>
        <dbReference type="ARBA" id="ARBA00006188"/>
    </source>
</evidence>
<evidence type="ECO:0000259" key="12">
    <source>
        <dbReference type="Pfam" id="PF00723"/>
    </source>
</evidence>
<evidence type="ECO:0000256" key="9">
    <source>
        <dbReference type="ARBA" id="ARBA00031637"/>
    </source>
</evidence>
<organism evidence="14 15">
    <name type="scientific">Nocardioides daedukensis</name>
    <dbReference type="NCBI Taxonomy" id="634462"/>
    <lineage>
        <taxon>Bacteria</taxon>
        <taxon>Bacillati</taxon>
        <taxon>Actinomycetota</taxon>
        <taxon>Actinomycetes</taxon>
        <taxon>Propionibacteriales</taxon>
        <taxon>Nocardioidaceae</taxon>
        <taxon>Nocardioides</taxon>
    </lineage>
</organism>
<evidence type="ECO:0000313" key="15">
    <source>
        <dbReference type="Proteomes" id="UP000540656"/>
    </source>
</evidence>
<dbReference type="RefSeq" id="WP_179500627.1">
    <property type="nucleotide sequence ID" value="NZ_JACCAA010000001.1"/>
</dbReference>
<dbReference type="Pfam" id="PF19291">
    <property type="entry name" value="TREH_N"/>
    <property type="match status" value="1"/>
</dbReference>
<dbReference type="PANTHER" id="PTHR31616">
    <property type="entry name" value="TREHALASE"/>
    <property type="match status" value="1"/>
</dbReference>
<dbReference type="GO" id="GO:0004555">
    <property type="term" value="F:alpha,alpha-trehalase activity"/>
    <property type="evidence" value="ECO:0007669"/>
    <property type="project" value="UniProtKB-EC"/>
</dbReference>
<name>A0A7Y9RXY5_9ACTN</name>
<dbReference type="InterPro" id="IPR012341">
    <property type="entry name" value="6hp_glycosidase-like_sf"/>
</dbReference>
<dbReference type="InterPro" id="IPR008928">
    <property type="entry name" value="6-hairpin_glycosidase_sf"/>
</dbReference>
<reference evidence="14 15" key="1">
    <citation type="submission" date="2020-07" db="EMBL/GenBank/DDBJ databases">
        <title>Sequencing the genomes of 1000 actinobacteria strains.</title>
        <authorList>
            <person name="Klenk H.-P."/>
        </authorList>
    </citation>
    <scope>NUCLEOTIDE SEQUENCE [LARGE SCALE GENOMIC DNA]</scope>
    <source>
        <strain evidence="14 15">DSM 23819</strain>
    </source>
</reference>
<comment type="catalytic activity">
    <reaction evidence="1">
        <text>alpha,alpha-trehalose + H2O = alpha-D-glucose + beta-D-glucose</text>
        <dbReference type="Rhea" id="RHEA:32675"/>
        <dbReference type="ChEBI" id="CHEBI:15377"/>
        <dbReference type="ChEBI" id="CHEBI:15903"/>
        <dbReference type="ChEBI" id="CHEBI:16551"/>
        <dbReference type="ChEBI" id="CHEBI:17925"/>
        <dbReference type="EC" id="3.2.1.28"/>
    </reaction>
</comment>
<evidence type="ECO:0000256" key="5">
    <source>
        <dbReference type="ARBA" id="ARBA00022801"/>
    </source>
</evidence>
<dbReference type="EC" id="3.2.1.28" evidence="3"/>
<sequence>MAQQPIEDYALLGDRNTAALVGRNGSIDWLCLPRFDSPACFAALLGTEEHGHWQFCPVEEFETTRRYVGNSAALETTFTTSTGSVTILDVMPIGDGRADVVRHITGVTGTVLMRHEWVVRAAYGKVRPWVHRRHVDELEVIVAVAGPDQLALRGPRLPHAVDHAHRDEFEVSAGDELTFSLTWVPSWVELPASIADRPLIEETIRESETWTSRCRQDVPHRDVVVRSLVTLRHLTHSATGGIVAAPTTSLPEDFGGERNWDYRFCWLRDASLTLEALVAGGFTEEAGLWRDWLLRAVAGDPEDLQIMYTVDGSRELPERTLDHLPGYADSRPVRIGNGAVDQKQSDVLGEVMIALDVARRAGLETSQDAWHLQRALVDDLATHWQEPDNGLWEIRGPLRHFTHSRVMVWAAFDRGIRAAQDHGFECSLDRWIEIRDAVRAEVLERGFNAERNTFTQHYDTTEVDASLLVLPLVGFIEGDDPRMLGTIAAVENDLLRDGFLLRYRTESGVDGLAGDEHPFLACSFWLVSALVAAGRLDDAHRLFDRLVALVNDVGLLAEEYDPINRRMAGNFPQAFSHLTLVQAAFRLAAAD</sequence>
<comment type="pathway">
    <text evidence="11">Glycan degradation; trehalose degradation; D-glucose from alpha,alpha-trehalose: step 1/1.</text>
</comment>
<dbReference type="SUPFAM" id="SSF48208">
    <property type="entry name" value="Six-hairpin glycosidases"/>
    <property type="match status" value="1"/>
</dbReference>
<dbReference type="PANTHER" id="PTHR31616:SF0">
    <property type="entry name" value="GLUCAN 1,4-ALPHA-GLUCOSIDASE"/>
    <property type="match status" value="1"/>
</dbReference>
<dbReference type="AlphaFoldDB" id="A0A7Y9RXY5"/>
<dbReference type="GO" id="GO:0005993">
    <property type="term" value="P:trehalose catabolic process"/>
    <property type="evidence" value="ECO:0007669"/>
    <property type="project" value="UniProtKB-ARBA"/>
</dbReference>
<evidence type="ECO:0000256" key="8">
    <source>
        <dbReference type="ARBA" id="ARBA00030473"/>
    </source>
</evidence>
<dbReference type="Proteomes" id="UP000540656">
    <property type="component" value="Unassembled WGS sequence"/>
</dbReference>
<gene>
    <name evidence="14" type="ORF">BJ980_000257</name>
</gene>
<accession>A0A7Y9RXY5</accession>
<evidence type="ECO:0000256" key="1">
    <source>
        <dbReference type="ARBA" id="ARBA00001576"/>
    </source>
</evidence>
<evidence type="ECO:0000256" key="6">
    <source>
        <dbReference type="ARBA" id="ARBA00023277"/>
    </source>
</evidence>